<name>A0AA97LW86_9ACTN</name>
<dbReference type="KEGG" id="thao:NI17_021680"/>
<evidence type="ECO:0000313" key="2">
    <source>
        <dbReference type="EMBL" id="UOE19312.1"/>
    </source>
</evidence>
<reference evidence="2" key="1">
    <citation type="submission" date="2020-10" db="EMBL/GenBank/DDBJ databases">
        <title>De novo genome project of the cellulose decomposer Thermobifida halotolerans type strain.</title>
        <authorList>
            <person name="Nagy I."/>
            <person name="Horvath B."/>
            <person name="Kukolya J."/>
            <person name="Nagy I."/>
            <person name="Orsini M."/>
        </authorList>
    </citation>
    <scope>NUCLEOTIDE SEQUENCE</scope>
    <source>
        <strain evidence="2">DSM 44931</strain>
    </source>
</reference>
<dbReference type="AlphaFoldDB" id="A0AA97LW86"/>
<accession>A0AA97LW86</accession>
<feature type="compositionally biased region" description="Low complexity" evidence="1">
    <location>
        <begin position="107"/>
        <end position="130"/>
    </location>
</feature>
<protein>
    <submittedName>
        <fullName evidence="2">Uncharacterized protein</fullName>
    </submittedName>
</protein>
<gene>
    <name evidence="2" type="ORF">NI17_021680</name>
</gene>
<sequence length="177" mass="18643">MLPGLFRRQGYRPRHALPSRITRVTRVTRVPLSPRWLVASLVVLALGGMAALLSPHPEQPAAQPTAAAVPSSAATYFAPSRTATPASGAVPAARPLTRTVVVRTAALSEAGAPSPSPAAAADDSPDTSEATEQSSPDRWSPQRPAEQEGVSDTPSEEERCDGSFLTLWPDCPEERGN</sequence>
<feature type="region of interest" description="Disordered" evidence="1">
    <location>
        <begin position="107"/>
        <end position="177"/>
    </location>
</feature>
<evidence type="ECO:0000313" key="3">
    <source>
        <dbReference type="Proteomes" id="UP000265719"/>
    </source>
</evidence>
<organism evidence="2 3">
    <name type="scientific">Thermobifida halotolerans</name>
    <dbReference type="NCBI Taxonomy" id="483545"/>
    <lineage>
        <taxon>Bacteria</taxon>
        <taxon>Bacillati</taxon>
        <taxon>Actinomycetota</taxon>
        <taxon>Actinomycetes</taxon>
        <taxon>Streptosporangiales</taxon>
        <taxon>Nocardiopsidaceae</taxon>
        <taxon>Thermobifida</taxon>
    </lineage>
</organism>
<keyword evidence="3" id="KW-1185">Reference proteome</keyword>
<proteinExistence type="predicted"/>
<dbReference type="Proteomes" id="UP000265719">
    <property type="component" value="Chromosome"/>
</dbReference>
<evidence type="ECO:0000256" key="1">
    <source>
        <dbReference type="SAM" id="MobiDB-lite"/>
    </source>
</evidence>
<dbReference type="RefSeq" id="WP_068690124.1">
    <property type="nucleotide sequence ID" value="NZ_CP063196.1"/>
</dbReference>
<dbReference type="EMBL" id="CP063196">
    <property type="protein sequence ID" value="UOE19312.1"/>
    <property type="molecule type" value="Genomic_DNA"/>
</dbReference>